<feature type="region of interest" description="Disordered" evidence="1">
    <location>
        <begin position="42"/>
        <end position="216"/>
    </location>
</feature>
<reference evidence="2 3" key="1">
    <citation type="journal article" date="2019" name="Sci. Rep.">
        <title>A high-quality genome of Eragrostis curvula grass provides insights into Poaceae evolution and supports new strategies to enhance forage quality.</title>
        <authorList>
            <person name="Carballo J."/>
            <person name="Santos B.A.C.M."/>
            <person name="Zappacosta D."/>
            <person name="Garbus I."/>
            <person name="Selva J.P."/>
            <person name="Gallo C.A."/>
            <person name="Diaz A."/>
            <person name="Albertini E."/>
            <person name="Caccamo M."/>
            <person name="Echenique V."/>
        </authorList>
    </citation>
    <scope>NUCLEOTIDE SEQUENCE [LARGE SCALE GENOMIC DNA]</scope>
    <source>
        <strain evidence="3">cv. Victoria</strain>
        <tissue evidence="2">Leaf</tissue>
    </source>
</reference>
<feature type="compositionally biased region" description="Low complexity" evidence="1">
    <location>
        <begin position="174"/>
        <end position="184"/>
    </location>
</feature>
<feature type="non-terminal residue" evidence="2">
    <location>
        <position position="1"/>
    </location>
</feature>
<organism evidence="2 3">
    <name type="scientific">Eragrostis curvula</name>
    <name type="common">weeping love grass</name>
    <dbReference type="NCBI Taxonomy" id="38414"/>
    <lineage>
        <taxon>Eukaryota</taxon>
        <taxon>Viridiplantae</taxon>
        <taxon>Streptophyta</taxon>
        <taxon>Embryophyta</taxon>
        <taxon>Tracheophyta</taxon>
        <taxon>Spermatophyta</taxon>
        <taxon>Magnoliopsida</taxon>
        <taxon>Liliopsida</taxon>
        <taxon>Poales</taxon>
        <taxon>Poaceae</taxon>
        <taxon>PACMAD clade</taxon>
        <taxon>Chloridoideae</taxon>
        <taxon>Eragrostideae</taxon>
        <taxon>Eragrostidinae</taxon>
        <taxon>Eragrostis</taxon>
    </lineage>
</organism>
<feature type="compositionally biased region" description="Low complexity" evidence="1">
    <location>
        <begin position="131"/>
        <end position="163"/>
    </location>
</feature>
<evidence type="ECO:0000313" key="3">
    <source>
        <dbReference type="Proteomes" id="UP000324897"/>
    </source>
</evidence>
<comment type="caution">
    <text evidence="2">The sequence shown here is derived from an EMBL/GenBank/DDBJ whole genome shotgun (WGS) entry which is preliminary data.</text>
</comment>
<feature type="compositionally biased region" description="Low complexity" evidence="1">
    <location>
        <begin position="55"/>
        <end position="64"/>
    </location>
</feature>
<dbReference type="Proteomes" id="UP000324897">
    <property type="component" value="Unassembled WGS sequence"/>
</dbReference>
<evidence type="ECO:0000313" key="2">
    <source>
        <dbReference type="EMBL" id="TVU33803.1"/>
    </source>
</evidence>
<dbReference type="AlphaFoldDB" id="A0A5J9VCJ5"/>
<feature type="compositionally biased region" description="Low complexity" evidence="1">
    <location>
        <begin position="91"/>
        <end position="100"/>
    </location>
</feature>
<gene>
    <name evidence="2" type="ORF">EJB05_15611</name>
</gene>
<protein>
    <submittedName>
        <fullName evidence="2">Uncharacterized protein</fullName>
    </submittedName>
</protein>
<feature type="compositionally biased region" description="Pro residues" evidence="1">
    <location>
        <begin position="164"/>
        <end position="173"/>
    </location>
</feature>
<accession>A0A5J9VCJ5</accession>
<name>A0A5J9VCJ5_9POAL</name>
<dbReference type="EMBL" id="RWGY01000009">
    <property type="protein sequence ID" value="TVU33803.1"/>
    <property type="molecule type" value="Genomic_DNA"/>
</dbReference>
<feature type="compositionally biased region" description="Pro residues" evidence="1">
    <location>
        <begin position="101"/>
        <end position="126"/>
    </location>
</feature>
<feature type="compositionally biased region" description="Low complexity" evidence="1">
    <location>
        <begin position="72"/>
        <end position="84"/>
    </location>
</feature>
<evidence type="ECO:0000256" key="1">
    <source>
        <dbReference type="SAM" id="MobiDB-lite"/>
    </source>
</evidence>
<dbReference type="Gramene" id="TVU33803">
    <property type="protein sequence ID" value="TVU33803"/>
    <property type="gene ID" value="EJB05_15611"/>
</dbReference>
<keyword evidence="3" id="KW-1185">Reference proteome</keyword>
<proteinExistence type="predicted"/>
<sequence length="326" mass="34794">MKNFDCRLIFFFFPAPRSPRRASPLPARRSAPPRLATCHASLLAAPLPAPPRSPLRPSLRSPLVARRRKPPHAASLSPLPSAELSPPPRLPSAELRTASLSPPPSCAPPLPPPRPGCAAPPPPPPRGHGRGAAAAPRGATPATAAAPARASSPRPGPANASSPRPLPAPPPRSPANASSPRLLPAPRPARARPGPSTHRRSCTTAASEVAPPSLLPRPDARAVRLSHRFCSVASLHNTAQIVGGNSSFKLEYASARHWMVIAFLRFWCFSCIHVLRCLTCSLFRKYWSEEDMLLVNLALLSFTSASSAKILSVQIISRKCEFSIHL</sequence>